<comment type="similarity">
    <text evidence="1">Belongs to the FAM178 family.</text>
</comment>
<dbReference type="EMBL" id="BMAT01004151">
    <property type="protein sequence ID" value="GFR69315.1"/>
    <property type="molecule type" value="Genomic_DNA"/>
</dbReference>
<feature type="compositionally biased region" description="Polar residues" evidence="2">
    <location>
        <begin position="29"/>
        <end position="38"/>
    </location>
</feature>
<dbReference type="InterPro" id="IPR026161">
    <property type="entry name" value="FAM178"/>
</dbReference>
<comment type="caution">
    <text evidence="4">The sequence shown here is derived from an EMBL/GenBank/DDBJ whole genome shotgun (WGS) entry which is preliminary data.</text>
</comment>
<evidence type="ECO:0000256" key="1">
    <source>
        <dbReference type="ARBA" id="ARBA00010311"/>
    </source>
</evidence>
<dbReference type="PANTHER" id="PTHR16046">
    <property type="entry name" value="SMC5-SMC6 COMPLEX LOCALIZATION FACTOR 2"/>
    <property type="match status" value="1"/>
</dbReference>
<feature type="compositionally biased region" description="Polar residues" evidence="2">
    <location>
        <begin position="1"/>
        <end position="11"/>
    </location>
</feature>
<protein>
    <submittedName>
        <fullName evidence="4">Protein FAM178A-like</fullName>
    </submittedName>
</protein>
<reference evidence="4 5" key="1">
    <citation type="journal article" date="2021" name="Elife">
        <title>Chloroplast acquisition without the gene transfer in kleptoplastic sea slugs, Plakobranchus ocellatus.</title>
        <authorList>
            <person name="Maeda T."/>
            <person name="Takahashi S."/>
            <person name="Yoshida T."/>
            <person name="Shimamura S."/>
            <person name="Takaki Y."/>
            <person name="Nagai Y."/>
            <person name="Toyoda A."/>
            <person name="Suzuki Y."/>
            <person name="Arimoto A."/>
            <person name="Ishii H."/>
            <person name="Satoh N."/>
            <person name="Nishiyama T."/>
            <person name="Hasebe M."/>
            <person name="Maruyama T."/>
            <person name="Minagawa J."/>
            <person name="Obokata J."/>
            <person name="Shigenobu S."/>
        </authorList>
    </citation>
    <scope>NUCLEOTIDE SEQUENCE [LARGE SCALE GENOMIC DNA]</scope>
</reference>
<dbReference type="InterPro" id="IPR044276">
    <property type="entry name" value="CANIN_dom"/>
</dbReference>
<proteinExistence type="inferred from homology"/>
<dbReference type="PANTHER" id="PTHR16046:SF9">
    <property type="entry name" value="SMC5-SMC6 COMPLEX LOCALIZATION FACTOR PROTEIN 2"/>
    <property type="match status" value="1"/>
</dbReference>
<evidence type="ECO:0000313" key="4">
    <source>
        <dbReference type="EMBL" id="GFR69315.1"/>
    </source>
</evidence>
<organism evidence="4 5">
    <name type="scientific">Elysia marginata</name>
    <dbReference type="NCBI Taxonomy" id="1093978"/>
    <lineage>
        <taxon>Eukaryota</taxon>
        <taxon>Metazoa</taxon>
        <taxon>Spiralia</taxon>
        <taxon>Lophotrochozoa</taxon>
        <taxon>Mollusca</taxon>
        <taxon>Gastropoda</taxon>
        <taxon>Heterobranchia</taxon>
        <taxon>Euthyneura</taxon>
        <taxon>Panpulmonata</taxon>
        <taxon>Sacoglossa</taxon>
        <taxon>Placobranchoidea</taxon>
        <taxon>Plakobranchidae</taxon>
        <taxon>Elysia</taxon>
    </lineage>
</organism>
<evidence type="ECO:0000259" key="3">
    <source>
        <dbReference type="Pfam" id="PF14816"/>
    </source>
</evidence>
<name>A0AAV4F8L2_9GAST</name>
<keyword evidence="5" id="KW-1185">Reference proteome</keyword>
<dbReference type="Proteomes" id="UP000762676">
    <property type="component" value="Unassembled WGS sequence"/>
</dbReference>
<dbReference type="Pfam" id="PF14816">
    <property type="entry name" value="CANIN"/>
    <property type="match status" value="1"/>
</dbReference>
<feature type="domain" description="Coiled-coil SMC6 And NSE5 INteracting (CANIN)" evidence="3">
    <location>
        <begin position="49"/>
        <end position="397"/>
    </location>
</feature>
<accession>A0AAV4F8L2</accession>
<dbReference type="AlphaFoldDB" id="A0AAV4F8L2"/>
<evidence type="ECO:0000313" key="5">
    <source>
        <dbReference type="Proteomes" id="UP000762676"/>
    </source>
</evidence>
<evidence type="ECO:0000256" key="2">
    <source>
        <dbReference type="SAM" id="MobiDB-lite"/>
    </source>
</evidence>
<sequence length="556" mass="62776">MEDNGSMQTELSDSDEDLDVPEFSKIFAKSSTGTSSNESKNKDVSPAKTNRLDCLLSDHVKEATERARLEKVKEELLQDIEIDSQEENFSQSHSLASEHEDHLQQLDVKSSEPLTHPGKQLFHTDKFCCLFTAQTSPFACGFTSSRSSIDKILANTTCETLPNLLLSKALVTCVNQISDLNSVMIWLLNILSIHPSPVASHSCYINLTGILHQFKVNLLSKKASQHQTWCPPPLCIMRIFVNLGAEPQDLMGKHHSYPQDEIRKFLAAENDENKYKRDIEKGHLKKENVQLVLKVLATALQTQPNINKEDLNQLFFMIAKVQLDNNVNKYVNLETQECFGALLQCYSDEDWPAAVPDLCRQLYDVSDHHHNQVHLADLIPGTARGSFLVVRFSYICLRALLLPVDKQLSNADILNFKLGNLLTLSCCSEMPPLSPLAKAMRALLEQDLYKMISAIKLLDMCVGDDLYRSKQPWQSLEHLIGQINLVLRTIKDSISAMDLSKIKDSLSTLKVKWSLSLQDHRSKQRTIFPWLSQTNRDGLTQEVLSGQHSFLEDDSD</sequence>
<gene>
    <name evidence="4" type="ORF">ElyMa_002046600</name>
</gene>
<feature type="region of interest" description="Disordered" evidence="2">
    <location>
        <begin position="1"/>
        <end position="48"/>
    </location>
</feature>